<name>A0A060HIG8_9ARCH</name>
<dbReference type="HOGENOM" id="CLU_094456_0_0_2"/>
<dbReference type="Proteomes" id="UP000027093">
    <property type="component" value="Chromosome"/>
</dbReference>
<dbReference type="STRING" id="926571.NVIE_020980"/>
<evidence type="ECO:0000313" key="3">
    <source>
        <dbReference type="Proteomes" id="UP000027093"/>
    </source>
</evidence>
<reference evidence="2 3" key="1">
    <citation type="journal article" date="2014" name="Int. J. Syst. Evol. Microbiol.">
        <title>Nitrososphaera viennensis gen. nov., sp. nov., an aerobic and mesophilic, ammonia-oxidizing archaeon from soil and a member of the archaeal phylum Thaumarchaeota.</title>
        <authorList>
            <person name="Stieglmeier M."/>
            <person name="Klingl A."/>
            <person name="Alves R.J."/>
            <person name="Rittmann S.K."/>
            <person name="Melcher M."/>
            <person name="Leisch N."/>
            <person name="Schleper C."/>
        </authorList>
    </citation>
    <scope>NUCLEOTIDE SEQUENCE [LARGE SCALE GENOMIC DNA]</scope>
    <source>
        <strain evidence="2">EN76</strain>
    </source>
</reference>
<evidence type="ECO:0000256" key="1">
    <source>
        <dbReference type="SAM" id="Phobius"/>
    </source>
</evidence>
<keyword evidence="1" id="KW-1133">Transmembrane helix</keyword>
<accession>A0A060HIG8</accession>
<keyword evidence="1" id="KW-0812">Transmembrane</keyword>
<dbReference type="KEGG" id="nvn:NVIE_020980"/>
<organism evidence="2 3">
    <name type="scientific">Nitrososphaera viennensis EN76</name>
    <dbReference type="NCBI Taxonomy" id="926571"/>
    <lineage>
        <taxon>Archaea</taxon>
        <taxon>Nitrososphaerota</taxon>
        <taxon>Nitrososphaeria</taxon>
        <taxon>Nitrososphaerales</taxon>
        <taxon>Nitrososphaeraceae</taxon>
        <taxon>Nitrososphaera</taxon>
    </lineage>
</organism>
<proteinExistence type="predicted"/>
<protein>
    <submittedName>
        <fullName evidence="2">Uncharacterized protein</fullName>
    </submittedName>
</protein>
<sequence>MHVVVERCAGCLCVPAECNTKFQCLVCNEEKCCADVHAGRKRKSSRVKTAERFLFHSREMFAVALGIEVLCIASAELGQNAGLYLFGVNYAGIAVSYVMGYALAGVTTFLTILGRNCGSGKTLCGCCSVLENSQGKGFVPSMAGTLRDFAAGVRKLSSVRSEPELGSILKTSAVILVTAESACILVAETVGLAFYQQSILLSVPLALLAGAFAIVAPQAYRKATIASARS</sequence>
<feature type="transmembrane region" description="Helical" evidence="1">
    <location>
        <begin position="201"/>
        <end position="220"/>
    </location>
</feature>
<feature type="transmembrane region" description="Helical" evidence="1">
    <location>
        <begin position="60"/>
        <end position="78"/>
    </location>
</feature>
<feature type="transmembrane region" description="Helical" evidence="1">
    <location>
        <begin position="90"/>
        <end position="113"/>
    </location>
</feature>
<evidence type="ECO:0000313" key="2">
    <source>
        <dbReference type="EMBL" id="AIC16359.1"/>
    </source>
</evidence>
<keyword evidence="1" id="KW-0472">Membrane</keyword>
<gene>
    <name evidence="2" type="ORF">NVIE_020980</name>
</gene>
<dbReference type="AlphaFoldDB" id="A0A060HIG8"/>
<feature type="transmembrane region" description="Helical" evidence="1">
    <location>
        <begin position="173"/>
        <end position="195"/>
    </location>
</feature>
<dbReference type="EMBL" id="CP007536">
    <property type="protein sequence ID" value="AIC16359.1"/>
    <property type="molecule type" value="Genomic_DNA"/>
</dbReference>
<keyword evidence="3" id="KW-1185">Reference proteome</keyword>